<dbReference type="InterPro" id="IPR036250">
    <property type="entry name" value="AcylCo_DH-like_C"/>
</dbReference>
<dbReference type="Gene3D" id="1.10.540.10">
    <property type="entry name" value="Acyl-CoA dehydrogenase/oxidase, N-terminal domain"/>
    <property type="match status" value="1"/>
</dbReference>
<organism evidence="12 13">
    <name type="scientific">Desulfoluna spongiiphila</name>
    <dbReference type="NCBI Taxonomy" id="419481"/>
    <lineage>
        <taxon>Bacteria</taxon>
        <taxon>Pseudomonadati</taxon>
        <taxon>Thermodesulfobacteriota</taxon>
        <taxon>Desulfobacteria</taxon>
        <taxon>Desulfobacterales</taxon>
        <taxon>Desulfolunaceae</taxon>
        <taxon>Desulfoluna</taxon>
    </lineage>
</organism>
<accession>A0A1G5JLJ0</accession>
<dbReference type="Gene3D" id="2.40.110.10">
    <property type="entry name" value="Butyryl-CoA Dehydrogenase, subunit A, domain 2"/>
    <property type="match status" value="1"/>
</dbReference>
<evidence type="ECO:0000256" key="5">
    <source>
        <dbReference type="ARBA" id="ARBA00022630"/>
    </source>
</evidence>
<evidence type="ECO:0000256" key="3">
    <source>
        <dbReference type="ARBA" id="ARBA00011738"/>
    </source>
</evidence>
<protein>
    <submittedName>
        <fullName evidence="12">Acyl-CoA dehydrogenase</fullName>
    </submittedName>
</protein>
<dbReference type="AlphaFoldDB" id="A0A1G5JLJ0"/>
<reference evidence="12 13" key="1">
    <citation type="submission" date="2016-10" db="EMBL/GenBank/DDBJ databases">
        <authorList>
            <person name="de Groot N.N."/>
        </authorList>
    </citation>
    <scope>NUCLEOTIDE SEQUENCE [LARGE SCALE GENOMIC DNA]</scope>
    <source>
        <strain evidence="12 13">AA1</strain>
    </source>
</reference>
<proteinExistence type="inferred from homology"/>
<dbReference type="SUPFAM" id="SSF56645">
    <property type="entry name" value="Acyl-CoA dehydrogenase NM domain-like"/>
    <property type="match status" value="1"/>
</dbReference>
<keyword evidence="5 8" id="KW-0285">Flavoprotein</keyword>
<dbReference type="OrthoDB" id="9765339at2"/>
<keyword evidence="7 8" id="KW-0560">Oxidoreductase</keyword>
<feature type="domain" description="Acyl-CoA dehydrogenase/oxidase N-terminal" evidence="11">
    <location>
        <begin position="7"/>
        <end position="124"/>
    </location>
</feature>
<dbReference type="PANTHER" id="PTHR48083">
    <property type="entry name" value="MEDIUM-CHAIN SPECIFIC ACYL-COA DEHYDROGENASE, MITOCHONDRIAL-RELATED"/>
    <property type="match status" value="1"/>
</dbReference>
<dbReference type="GO" id="GO:0050660">
    <property type="term" value="F:flavin adenine dinucleotide binding"/>
    <property type="evidence" value="ECO:0007669"/>
    <property type="project" value="InterPro"/>
</dbReference>
<feature type="domain" description="Acyl-CoA oxidase/dehydrogenase middle" evidence="10">
    <location>
        <begin position="128"/>
        <end position="216"/>
    </location>
</feature>
<dbReference type="STRING" id="419481.SAMN05216233_13235"/>
<dbReference type="Proteomes" id="UP000198870">
    <property type="component" value="Unassembled WGS sequence"/>
</dbReference>
<comment type="subunit">
    <text evidence="3">Homodimer.</text>
</comment>
<evidence type="ECO:0000259" key="10">
    <source>
        <dbReference type="Pfam" id="PF02770"/>
    </source>
</evidence>
<dbReference type="Pfam" id="PF02771">
    <property type="entry name" value="Acyl-CoA_dh_N"/>
    <property type="match status" value="1"/>
</dbReference>
<evidence type="ECO:0000313" key="12">
    <source>
        <dbReference type="EMBL" id="SCY88568.1"/>
    </source>
</evidence>
<gene>
    <name evidence="12" type="ORF">SAMN05216233_13235</name>
</gene>
<evidence type="ECO:0000256" key="2">
    <source>
        <dbReference type="ARBA" id="ARBA00009347"/>
    </source>
</evidence>
<dbReference type="PANTHER" id="PTHR48083:SF13">
    <property type="entry name" value="ACYL-COA DEHYDROGENASE FAMILY MEMBER 11"/>
    <property type="match status" value="1"/>
</dbReference>
<keyword evidence="6 8" id="KW-0274">FAD</keyword>
<evidence type="ECO:0000256" key="6">
    <source>
        <dbReference type="ARBA" id="ARBA00022827"/>
    </source>
</evidence>
<dbReference type="FunFam" id="2.40.110.10:FF:000002">
    <property type="entry name" value="Acyl-CoA dehydrogenase fadE12"/>
    <property type="match status" value="1"/>
</dbReference>
<dbReference type="InterPro" id="IPR050741">
    <property type="entry name" value="Acyl-CoA_dehydrogenase"/>
</dbReference>
<evidence type="ECO:0000256" key="8">
    <source>
        <dbReference type="RuleBase" id="RU362125"/>
    </source>
</evidence>
<name>A0A1G5JLJ0_9BACT</name>
<dbReference type="InterPro" id="IPR009100">
    <property type="entry name" value="AcylCoA_DH/oxidase_NM_dom_sf"/>
</dbReference>
<dbReference type="RefSeq" id="WP_092215652.1">
    <property type="nucleotide sequence ID" value="NZ_FMUX01000032.1"/>
</dbReference>
<dbReference type="EMBL" id="FMUX01000032">
    <property type="protein sequence ID" value="SCY88568.1"/>
    <property type="molecule type" value="Genomic_DNA"/>
</dbReference>
<evidence type="ECO:0000256" key="1">
    <source>
        <dbReference type="ARBA" id="ARBA00001974"/>
    </source>
</evidence>
<keyword evidence="13" id="KW-1185">Reference proteome</keyword>
<dbReference type="GO" id="GO:0003995">
    <property type="term" value="F:acyl-CoA dehydrogenase activity"/>
    <property type="evidence" value="ECO:0007669"/>
    <property type="project" value="TreeGrafter"/>
</dbReference>
<dbReference type="GO" id="GO:0005737">
    <property type="term" value="C:cytoplasm"/>
    <property type="evidence" value="ECO:0007669"/>
    <property type="project" value="TreeGrafter"/>
</dbReference>
<dbReference type="Pfam" id="PF02770">
    <property type="entry name" value="Acyl-CoA_dh_M"/>
    <property type="match status" value="1"/>
</dbReference>
<comment type="cofactor">
    <cofactor evidence="1 8">
        <name>FAD</name>
        <dbReference type="ChEBI" id="CHEBI:57692"/>
    </cofactor>
</comment>
<dbReference type="InterPro" id="IPR009075">
    <property type="entry name" value="AcylCo_DH/oxidase_C"/>
</dbReference>
<dbReference type="InterPro" id="IPR037069">
    <property type="entry name" value="AcylCoA_DH/ox_N_sf"/>
</dbReference>
<dbReference type="InterPro" id="IPR046373">
    <property type="entry name" value="Acyl-CoA_Oxase/DH_mid-dom_sf"/>
</dbReference>
<evidence type="ECO:0000313" key="13">
    <source>
        <dbReference type="Proteomes" id="UP000198870"/>
    </source>
</evidence>
<sequence>MDFGVSERIETIVSMINEFVERELIPMEPEYLVHDFNEMLPRLREKQAMVKQMGLWAPNFPVECGGMGLSLVEHGLVSEALGRSPLGHFVFWCQAPDAGNVEILHMFGSDVQKQRFLNPLVAGDIRSCFSMTEVDMPGSNPVMLETMAVKDGDDYVINGHKWYTTSADGADFAIVMAVTNPEAPPYLQASMIIVPSDTPGFNIVRNIPVMGHEGNGYGSHAEILYQSCRVPQTNLLGPEGQGFVIAQERLGPGRIHHCMRWLGICKRAFDLMCKRANERVIAPNGKTLATRQIIQGWIAESAAEMEAARLMTLHAAWQIDNVGAAKARDSISMIKFVVANTMNRIVDRALQVHGGLGMTDDTILAYFYRHERAARIYDGADEVHKTSLAKRILRSYEGREVR</sequence>
<dbReference type="InterPro" id="IPR006091">
    <property type="entry name" value="Acyl-CoA_Oxase/DH_mid-dom"/>
</dbReference>
<dbReference type="SUPFAM" id="SSF47203">
    <property type="entry name" value="Acyl-CoA dehydrogenase C-terminal domain-like"/>
    <property type="match status" value="1"/>
</dbReference>
<dbReference type="InterPro" id="IPR013786">
    <property type="entry name" value="AcylCoA_DH/ox_N"/>
</dbReference>
<dbReference type="Pfam" id="PF00441">
    <property type="entry name" value="Acyl-CoA_dh_1"/>
    <property type="match status" value="1"/>
</dbReference>
<comment type="subunit">
    <text evidence="4">Homotetramer.</text>
</comment>
<dbReference type="GO" id="GO:0033539">
    <property type="term" value="P:fatty acid beta-oxidation using acyl-CoA dehydrogenase"/>
    <property type="evidence" value="ECO:0007669"/>
    <property type="project" value="TreeGrafter"/>
</dbReference>
<feature type="domain" description="Acyl-CoA dehydrogenase/oxidase C-terminal" evidence="9">
    <location>
        <begin position="240"/>
        <end position="393"/>
    </location>
</feature>
<evidence type="ECO:0000256" key="4">
    <source>
        <dbReference type="ARBA" id="ARBA00011881"/>
    </source>
</evidence>
<evidence type="ECO:0000259" key="9">
    <source>
        <dbReference type="Pfam" id="PF00441"/>
    </source>
</evidence>
<evidence type="ECO:0000259" key="11">
    <source>
        <dbReference type="Pfam" id="PF02771"/>
    </source>
</evidence>
<comment type="similarity">
    <text evidence="2 8">Belongs to the acyl-CoA dehydrogenase family.</text>
</comment>
<evidence type="ECO:0000256" key="7">
    <source>
        <dbReference type="ARBA" id="ARBA00023002"/>
    </source>
</evidence>
<dbReference type="Gene3D" id="1.20.140.10">
    <property type="entry name" value="Butyryl-CoA Dehydrogenase, subunit A, domain 3"/>
    <property type="match status" value="1"/>
</dbReference>